<gene>
    <name evidence="2" type="ORF">VSX56_01735</name>
</gene>
<dbReference type="InterPro" id="IPR029032">
    <property type="entry name" value="AhpD-like"/>
</dbReference>
<reference evidence="2 3" key="2">
    <citation type="submission" date="2024-06" db="EMBL/GenBank/DDBJ databases">
        <title>Thioclava kandeliae sp. nov. from a rhizosphere soil sample of Kandelia candel in a mangrove.</title>
        <authorList>
            <person name="Mu T."/>
        </authorList>
    </citation>
    <scope>NUCLEOTIDE SEQUENCE [LARGE SCALE GENOMIC DNA]</scope>
    <source>
        <strain evidence="2 3">CPCC 100088</strain>
    </source>
</reference>
<evidence type="ECO:0000259" key="1">
    <source>
        <dbReference type="Pfam" id="PF02627"/>
    </source>
</evidence>
<organism evidence="2 3">
    <name type="scientific">Thioclava kandeliae</name>
    <dbReference type="NCBI Taxonomy" id="3070818"/>
    <lineage>
        <taxon>Bacteria</taxon>
        <taxon>Pseudomonadati</taxon>
        <taxon>Pseudomonadota</taxon>
        <taxon>Alphaproteobacteria</taxon>
        <taxon>Rhodobacterales</taxon>
        <taxon>Paracoccaceae</taxon>
        <taxon>Thioclava</taxon>
    </lineage>
</organism>
<dbReference type="PANTHER" id="PTHR33570">
    <property type="entry name" value="4-CARBOXYMUCONOLACTONE DECARBOXYLASE FAMILY PROTEIN"/>
    <property type="match status" value="1"/>
</dbReference>
<protein>
    <submittedName>
        <fullName evidence="2">Carboxymuconolactone decarboxylase family protein</fullName>
    </submittedName>
</protein>
<proteinExistence type="predicted"/>
<dbReference type="InterPro" id="IPR003779">
    <property type="entry name" value="CMD-like"/>
</dbReference>
<dbReference type="Gene3D" id="1.20.1290.10">
    <property type="entry name" value="AhpD-like"/>
    <property type="match status" value="1"/>
</dbReference>
<dbReference type="EMBL" id="JAYWLC010000001">
    <property type="protein sequence ID" value="MER5170481.1"/>
    <property type="molecule type" value="Genomic_DNA"/>
</dbReference>
<dbReference type="RefSeq" id="WP_339112193.1">
    <property type="nucleotide sequence ID" value="NZ_JAYWLC010000001.1"/>
</dbReference>
<dbReference type="SUPFAM" id="SSF69118">
    <property type="entry name" value="AhpD-like"/>
    <property type="match status" value="1"/>
</dbReference>
<reference evidence="2 3" key="1">
    <citation type="submission" date="2024-01" db="EMBL/GenBank/DDBJ databases">
        <authorList>
            <person name="Deng Y."/>
            <person name="Su J."/>
        </authorList>
    </citation>
    <scope>NUCLEOTIDE SEQUENCE [LARGE SCALE GENOMIC DNA]</scope>
    <source>
        <strain evidence="2 3">CPCC 100088</strain>
    </source>
</reference>
<feature type="domain" description="Carboxymuconolactone decarboxylase-like" evidence="1">
    <location>
        <begin position="41"/>
        <end position="126"/>
    </location>
</feature>
<dbReference type="PANTHER" id="PTHR33570:SF2">
    <property type="entry name" value="CARBOXYMUCONOLACTONE DECARBOXYLASE-LIKE DOMAIN-CONTAINING PROTEIN"/>
    <property type="match status" value="1"/>
</dbReference>
<keyword evidence="3" id="KW-1185">Reference proteome</keyword>
<dbReference type="Proteomes" id="UP001438953">
    <property type="component" value="Unassembled WGS sequence"/>
</dbReference>
<accession>A0ABV1SCZ4</accession>
<name>A0ABV1SCZ4_9RHOB</name>
<dbReference type="InterPro" id="IPR052512">
    <property type="entry name" value="4CMD/NDH-1_regulator"/>
</dbReference>
<dbReference type="Pfam" id="PF02627">
    <property type="entry name" value="CMD"/>
    <property type="match status" value="1"/>
</dbReference>
<sequence length="140" mass="15543">MTQDFTKLFQTMMEQGAEMARRFNPALESFNPAAFDSYFPTMSRDMMEMWFGNTFNRDGLDAKTRLLLTLAALTAMGAQADGQIRLTIRHAMEAGATQREIAETIFQMSMFGGVPAMSRAFEIAKAVFAEQAEESAGDDA</sequence>
<evidence type="ECO:0000313" key="3">
    <source>
        <dbReference type="Proteomes" id="UP001438953"/>
    </source>
</evidence>
<evidence type="ECO:0000313" key="2">
    <source>
        <dbReference type="EMBL" id="MER5170481.1"/>
    </source>
</evidence>
<comment type="caution">
    <text evidence="2">The sequence shown here is derived from an EMBL/GenBank/DDBJ whole genome shotgun (WGS) entry which is preliminary data.</text>
</comment>